<feature type="compositionally biased region" description="Low complexity" evidence="9">
    <location>
        <begin position="61"/>
        <end position="96"/>
    </location>
</feature>
<evidence type="ECO:0000256" key="1">
    <source>
        <dbReference type="ARBA" id="ARBA00004123"/>
    </source>
</evidence>
<dbReference type="EMBL" id="JANBPT010000180">
    <property type="protein sequence ID" value="KAJ1926240.1"/>
    <property type="molecule type" value="Genomic_DNA"/>
</dbReference>
<reference evidence="12" key="1">
    <citation type="submission" date="2022-07" db="EMBL/GenBank/DDBJ databases">
        <title>Phylogenomic reconstructions and comparative analyses of Kickxellomycotina fungi.</title>
        <authorList>
            <person name="Reynolds N.K."/>
            <person name="Stajich J.E."/>
            <person name="Barry K."/>
            <person name="Grigoriev I.V."/>
            <person name="Crous P."/>
            <person name="Smith M.E."/>
        </authorList>
    </citation>
    <scope>NUCLEOTIDE SEQUENCE</scope>
    <source>
        <strain evidence="12">RSA 861</strain>
    </source>
</reference>
<evidence type="ECO:0000256" key="4">
    <source>
        <dbReference type="ARBA" id="ARBA00022741"/>
    </source>
</evidence>
<protein>
    <recommendedName>
        <fullName evidence="3">DNA helicase</fullName>
        <ecNumber evidence="3">3.6.4.12</ecNumber>
    </recommendedName>
</protein>
<dbReference type="CDD" id="cd12091">
    <property type="entry name" value="FANCM_ID"/>
    <property type="match status" value="1"/>
</dbReference>
<evidence type="ECO:0000259" key="11">
    <source>
        <dbReference type="PROSITE" id="PS51194"/>
    </source>
</evidence>
<dbReference type="GO" id="GO:0009378">
    <property type="term" value="F:four-way junction helicase activity"/>
    <property type="evidence" value="ECO:0007669"/>
    <property type="project" value="TreeGrafter"/>
</dbReference>
<feature type="compositionally biased region" description="Polar residues" evidence="9">
    <location>
        <begin position="1365"/>
        <end position="1378"/>
    </location>
</feature>
<dbReference type="Gene3D" id="3.40.50.300">
    <property type="entry name" value="P-loop containing nucleotide triphosphate hydrolases"/>
    <property type="match status" value="2"/>
</dbReference>
<feature type="domain" description="Helicase ATP-binding" evidence="10">
    <location>
        <begin position="207"/>
        <end position="375"/>
    </location>
</feature>
<keyword evidence="6 12" id="KW-0347">Helicase</keyword>
<evidence type="ECO:0000256" key="3">
    <source>
        <dbReference type="ARBA" id="ARBA00012551"/>
    </source>
</evidence>
<dbReference type="InterPro" id="IPR006166">
    <property type="entry name" value="ERCC4_domain"/>
</dbReference>
<feature type="region of interest" description="Disordered" evidence="9">
    <location>
        <begin position="564"/>
        <end position="583"/>
    </location>
</feature>
<keyword evidence="13" id="KW-1185">Reference proteome</keyword>
<dbReference type="GO" id="GO:0004518">
    <property type="term" value="F:nuclease activity"/>
    <property type="evidence" value="ECO:0007669"/>
    <property type="project" value="InterPro"/>
</dbReference>
<keyword evidence="5 12" id="KW-0378">Hydrolase</keyword>
<sequence length="1868" mass="201488">MSANEFAIDLDDWSDDGDSEAAMLQAMAAVEERVAPASAFSGPSRPPQPTQASTRTPPARPTSGPTNTAPGAAPPRSFAPLSFSSSSGGHMTSRSTGPPPTGKQRQSLLPFGLNHATPIPAAANQGDFQARPIPSLGRVRQVRTSSPTAVQIRLAPVVQGPAAIRRLWDSDTPDPAAGPCPHRHDPVAVHEWIYPTNYAKREYQFNIVQKALAKNTLVALPTGLGKTFIAAVVMYNFYRWFPDGKVIFMAPTKPLVAQQIGACYEICGIPPVDTAEMTGSQLPKARVDLWQTKRVFFLTPQVMQNDLRRETCPAGQVVCLVVDEAHRAQGNQAYCEVVRELTMRNRHFRVLALTATPGNDREVVQAVIDNLQIATIELRTEESADIVKYLHGRSVDQVEVALGEHLSRFHAELNAIIGGYVDQLKHTGCGRLFNNPSQLTHYQVQMARNRVREMSHRDPNLARNMMFIESRFAIIAPLGQALQLLNYHGVRSCLSKLEAFRAESLAKGQGCSKVRRDLFNSATFQGLLERMNAHANDPQMLSHPKLERLVGILLAHIAGTTAAPVASDPTGDSPAAPPPPVTEAPSSRVIVFSQYRESVEEIVALLSQHDPLLRVASFVGQSTGKAGKGLTQKAQLEILQKFKAGRFNVLVATSIGEEGLDIGEVDLIVCFDTQGSPIRLLQRMGRTGRKRRGRIVVLLTEGGEAALLQKSQTSYRKVQEGIMSDKWQLKYFTQSARMVPAPIVPKCNEQSIVIPERSPPKSAVKRRGRKAAAAVISDDEDGGDATPSGKKGTKVQRTGRARKAATVIPMLTDDEDNGSNLPSPMDVKPAAGKPPRKSTVARTTQPTPATAPRDYAMEMDDDWDMDLPSVDLRDLTLHQDGASKALVKQGPRQEAGRGQPEASQAQPDQGDDGLAFLRWSDGDNDDFVVPPHGHLAARNAPAKAEQHLPAIKLHPATEVEPSPWDTLLAATATRPPLDPPLPFEPGSTWQPLPEKDFLIPNESAFARPPLPGADSDPQTTIEWSGPPGAPSSNRQPPMKHPPPQPLVPVWVIESDSDLDQVVLISQPSNPPVKAASTTQTVGATPIPATESHSTPPKAAPLDCAVTPPRVHRCKEDTPTSPSPAIHRRPAKRPRNVLTSPTPNRPTQRALTLSSPTSPNSTTAASPLRTPDSPSASRRIFRLGQRRGRQGEARQRPTRAQASAAMTATALRQPTATTFFDVEAEMSGSDHSQDESEGEEDAYDRSFIVDDSESHHGSPDLSDQRRRMQATYHRSLMSPDSAVKLNSNTTGPSPLKFRTRAGQFAPGAHARLKLRHLSLLRPGLGEGYLDDDELDDLSDESDGDAMNRPIFTEDEDEGTARDVDESQATGPSTADTTPTVARVVDVLGGGDRPRPTAALVDDIESEDDLFPPGSLPPPLSQPEALIISESDTSPDRPPPLSRKSLSMLSSPSDLSPRTISDRGSGCPPRLPSASTSLQPELPAAAADDDQGTGGAQRNLFSTRCTSRLAFARSVSAGLPPAHTSSGVARSQSFLGNAPVARHPAGGSGETTEPADVMFDGQGGLGPAILPSERNAVAVVISDNDDDIVWQLNDKGDTSLNKLTSRSATFPLDLQSPHKSTATNTTATPPLIVVDTHELRTAIPSILKNRHGISNRVHSLHGAQFVISRRSGVKRKTRNDLIAAVGAKTLLDEIQNFRACFERTYLIVEYDGDAAGSDPTAVGAEKGASLTGAASVAARKKKSAVVETISASKQYDEALEVLARMEVTLLFSEGRHETADLLSRLVNEEARAGAGFHDPADVDDGPHFRFLVNVPGVSDVVAWNILSSGLKSVQELVNWQLPDRAVPFMNEDRARLIYNYFRALPSANSS</sequence>
<dbReference type="InterPro" id="IPR039686">
    <property type="entry name" value="FANCM/Mph1-like_ID"/>
</dbReference>
<dbReference type="Pfam" id="PF02732">
    <property type="entry name" value="ERCC4"/>
    <property type="match status" value="1"/>
</dbReference>
<keyword evidence="4" id="KW-0547">Nucleotide-binding</keyword>
<evidence type="ECO:0000259" key="10">
    <source>
        <dbReference type="PROSITE" id="PS51192"/>
    </source>
</evidence>
<dbReference type="InterPro" id="IPR001650">
    <property type="entry name" value="Helicase_C-like"/>
</dbReference>
<evidence type="ECO:0000256" key="9">
    <source>
        <dbReference type="SAM" id="MobiDB-lite"/>
    </source>
</evidence>
<feature type="region of interest" description="Disordered" evidence="9">
    <location>
        <begin position="1322"/>
        <end position="1476"/>
    </location>
</feature>
<feature type="compositionally biased region" description="Basic and acidic residues" evidence="9">
    <location>
        <begin position="1242"/>
        <end position="1265"/>
    </location>
</feature>
<dbReference type="EC" id="3.6.4.12" evidence="3"/>
<feature type="compositionally biased region" description="Low complexity" evidence="9">
    <location>
        <begin position="1149"/>
        <end position="1167"/>
    </location>
</feature>
<dbReference type="SUPFAM" id="SSF52980">
    <property type="entry name" value="Restriction endonuclease-like"/>
    <property type="match status" value="1"/>
</dbReference>
<organism evidence="12 13">
    <name type="scientific">Tieghemiomyces parasiticus</name>
    <dbReference type="NCBI Taxonomy" id="78921"/>
    <lineage>
        <taxon>Eukaryota</taxon>
        <taxon>Fungi</taxon>
        <taxon>Fungi incertae sedis</taxon>
        <taxon>Zoopagomycota</taxon>
        <taxon>Kickxellomycotina</taxon>
        <taxon>Dimargaritomycetes</taxon>
        <taxon>Dimargaritales</taxon>
        <taxon>Dimargaritaceae</taxon>
        <taxon>Tieghemiomyces</taxon>
    </lineage>
</organism>
<dbReference type="SMART" id="SM00490">
    <property type="entry name" value="HELICc"/>
    <property type="match status" value="1"/>
</dbReference>
<dbReference type="InterPro" id="IPR044749">
    <property type="entry name" value="FANCM_DEXDc"/>
</dbReference>
<dbReference type="SMART" id="SM00891">
    <property type="entry name" value="ERCC4"/>
    <property type="match status" value="1"/>
</dbReference>
<evidence type="ECO:0000256" key="5">
    <source>
        <dbReference type="ARBA" id="ARBA00022801"/>
    </source>
</evidence>
<dbReference type="SUPFAM" id="SSF52540">
    <property type="entry name" value="P-loop containing nucleoside triphosphate hydrolases"/>
    <property type="match status" value="1"/>
</dbReference>
<dbReference type="OrthoDB" id="164902at2759"/>
<name>A0A9W8DZS3_9FUNG</name>
<comment type="subcellular location">
    <subcellularLocation>
        <location evidence="1">Nucleus</location>
    </subcellularLocation>
</comment>
<dbReference type="InterPro" id="IPR006935">
    <property type="entry name" value="Helicase/UvrB_N"/>
</dbReference>
<dbReference type="GO" id="GO:0000400">
    <property type="term" value="F:four-way junction DNA binding"/>
    <property type="evidence" value="ECO:0007669"/>
    <property type="project" value="TreeGrafter"/>
</dbReference>
<dbReference type="PROSITE" id="PS51194">
    <property type="entry name" value="HELICASE_CTER"/>
    <property type="match status" value="1"/>
</dbReference>
<feature type="region of interest" description="Disordered" evidence="9">
    <location>
        <begin position="33"/>
        <end position="108"/>
    </location>
</feature>
<comment type="similarity">
    <text evidence="2">Belongs to the DEAD box helicase family. DEAH subfamily. FANCM sub-subfamily.</text>
</comment>
<comment type="caution">
    <text evidence="12">The sequence shown here is derived from an EMBL/GenBank/DDBJ whole genome shotgun (WGS) entry which is preliminary data.</text>
</comment>
<dbReference type="GO" id="GO:0005634">
    <property type="term" value="C:nucleus"/>
    <property type="evidence" value="ECO:0007669"/>
    <property type="project" value="UniProtKB-SubCell"/>
</dbReference>
<gene>
    <name evidence="12" type="primary">MPH1_2</name>
    <name evidence="12" type="ORF">IWQ60_003963</name>
</gene>
<dbReference type="InterPro" id="IPR014001">
    <property type="entry name" value="Helicase_ATP-bd"/>
</dbReference>
<dbReference type="PROSITE" id="PS51192">
    <property type="entry name" value="HELICASE_ATP_BIND_1"/>
    <property type="match status" value="1"/>
</dbReference>
<dbReference type="PANTHER" id="PTHR14025">
    <property type="entry name" value="FANCONI ANEMIA GROUP M FANCM FAMILY MEMBER"/>
    <property type="match status" value="1"/>
</dbReference>
<feature type="domain" description="Helicase C-terminal" evidence="11">
    <location>
        <begin position="576"/>
        <end position="730"/>
    </location>
</feature>
<feature type="compositionally biased region" description="Basic residues" evidence="9">
    <location>
        <begin position="791"/>
        <end position="803"/>
    </location>
</feature>
<feature type="compositionally biased region" description="Low complexity" evidence="9">
    <location>
        <begin position="840"/>
        <end position="852"/>
    </location>
</feature>
<feature type="compositionally biased region" description="Basic residues" evidence="9">
    <location>
        <begin position="1125"/>
        <end position="1134"/>
    </location>
</feature>
<dbReference type="GO" id="GO:0036297">
    <property type="term" value="P:interstrand cross-link repair"/>
    <property type="evidence" value="ECO:0007669"/>
    <property type="project" value="TreeGrafter"/>
</dbReference>
<evidence type="ECO:0000256" key="7">
    <source>
        <dbReference type="ARBA" id="ARBA00022840"/>
    </source>
</evidence>
<feature type="compositionally biased region" description="Basic residues" evidence="9">
    <location>
        <begin position="1178"/>
        <end position="1187"/>
    </location>
</feature>
<evidence type="ECO:0000256" key="6">
    <source>
        <dbReference type="ARBA" id="ARBA00022806"/>
    </source>
</evidence>
<feature type="compositionally biased region" description="Polar residues" evidence="9">
    <location>
        <begin position="1136"/>
        <end position="1148"/>
    </location>
</feature>
<dbReference type="GO" id="GO:0045003">
    <property type="term" value="P:double-strand break repair via synthesis-dependent strand annealing"/>
    <property type="evidence" value="ECO:0007669"/>
    <property type="project" value="TreeGrafter"/>
</dbReference>
<keyword evidence="7" id="KW-0067">ATP-binding</keyword>
<dbReference type="GO" id="GO:0005524">
    <property type="term" value="F:ATP binding"/>
    <property type="evidence" value="ECO:0007669"/>
    <property type="project" value="UniProtKB-KW"/>
</dbReference>
<dbReference type="GO" id="GO:0043138">
    <property type="term" value="F:3'-5' DNA helicase activity"/>
    <property type="evidence" value="ECO:0007669"/>
    <property type="project" value="InterPro"/>
</dbReference>
<dbReference type="CDD" id="cd18033">
    <property type="entry name" value="DEXDc_FANCM"/>
    <property type="match status" value="1"/>
</dbReference>
<feature type="region of interest" description="Disordered" evidence="9">
    <location>
        <begin position="758"/>
        <end position="854"/>
    </location>
</feature>
<dbReference type="InterPro" id="IPR027417">
    <property type="entry name" value="P-loop_NTPase"/>
</dbReference>
<dbReference type="PANTHER" id="PTHR14025:SF20">
    <property type="entry name" value="FANCONI ANEMIA GROUP M PROTEIN"/>
    <property type="match status" value="1"/>
</dbReference>
<proteinExistence type="inferred from homology"/>
<evidence type="ECO:0000313" key="13">
    <source>
        <dbReference type="Proteomes" id="UP001150569"/>
    </source>
</evidence>
<evidence type="ECO:0000313" key="12">
    <source>
        <dbReference type="EMBL" id="KAJ1926240.1"/>
    </source>
</evidence>
<dbReference type="Proteomes" id="UP001150569">
    <property type="component" value="Unassembled WGS sequence"/>
</dbReference>
<dbReference type="Pfam" id="PF00271">
    <property type="entry name" value="Helicase_C"/>
    <property type="match status" value="1"/>
</dbReference>
<dbReference type="FunFam" id="3.40.50.300:FF:000861">
    <property type="entry name" value="Fanconi anemia, complementation group M"/>
    <property type="match status" value="1"/>
</dbReference>
<feature type="compositionally biased region" description="Low complexity" evidence="9">
    <location>
        <begin position="1197"/>
        <end position="1209"/>
    </location>
</feature>
<feature type="compositionally biased region" description="Acidic residues" evidence="9">
    <location>
        <begin position="1327"/>
        <end position="1342"/>
    </location>
</feature>
<keyword evidence="8" id="KW-0539">Nucleus</keyword>
<feature type="region of interest" description="Disordered" evidence="9">
    <location>
        <begin position="886"/>
        <end position="915"/>
    </location>
</feature>
<dbReference type="InterPro" id="IPR011335">
    <property type="entry name" value="Restrct_endonuc-II-like"/>
</dbReference>
<dbReference type="Gene3D" id="3.40.50.10130">
    <property type="match status" value="1"/>
</dbReference>
<dbReference type="GO" id="GO:0016787">
    <property type="term" value="F:hydrolase activity"/>
    <property type="evidence" value="ECO:0007669"/>
    <property type="project" value="UniProtKB-KW"/>
</dbReference>
<dbReference type="SMART" id="SM00487">
    <property type="entry name" value="DEXDc"/>
    <property type="match status" value="1"/>
</dbReference>
<feature type="region of interest" description="Disordered" evidence="9">
    <location>
        <begin position="1003"/>
        <end position="1298"/>
    </location>
</feature>
<dbReference type="Pfam" id="PF04851">
    <property type="entry name" value="ResIII"/>
    <property type="match status" value="1"/>
</dbReference>
<evidence type="ECO:0000256" key="8">
    <source>
        <dbReference type="ARBA" id="ARBA00023242"/>
    </source>
</evidence>
<accession>A0A9W8DZS3</accession>
<evidence type="ECO:0000256" key="2">
    <source>
        <dbReference type="ARBA" id="ARBA00009889"/>
    </source>
</evidence>
<feature type="compositionally biased region" description="Low complexity" evidence="9">
    <location>
        <begin position="1440"/>
        <end position="1456"/>
    </location>
</feature>